<protein>
    <recommendedName>
        <fullName evidence="8">Protein translocase subunit SecA</fullName>
    </recommendedName>
</protein>
<evidence type="ECO:0008006" key="8">
    <source>
        <dbReference type="Google" id="ProtNLM"/>
    </source>
</evidence>
<sequence>KQVKTRPVLIICENVETTENIWNELIRNSVPPHTIEKYRRDGDNVEDRFAKKPATKGDIIIATNKGGRGTDIHVDEKVNSHGGMHVILTYLPENVRIEEQSFGRTARNGAQGTGQYILLVEKSTYELNQLPHSQRKMKLETLSDVIIEREKISRDNKEAARLSELKQKNILHLEVEEELFTKFNDFKKKISENIFKPLFNDKPENSQQKFVDAFETILKNRWAFWLDEAKEKIDAIETSQKKFKLLKEFDSTFINKFNNLFQNSSFDSLLKHFLTQPEEAIHIGKVFLSEKDFSNAKKCFEKGILYGDISGFSHIALTYCIINLKTDENLKKQSRRHLKKALNSLELIKRNLMANLQIAEHLPQLATADIAQKVSSKENFYQDQISGKLEVIGMHLHYLNQAVGETVEPFDFILHPKDEKNLTKEDYDKGNRLYNLLVEKRIIQGDQLRKTFRNNWKERKKIENKLKDDLDPSIADELIGLLNRKDQFNKKDFEDIVSYNEQLWEKLNIKNSQTVFILDKHRIERELPQQYENIWKDIENKHIDPSEQGTDIHVDEQVNKHERMHVIFTYLPENVRVEEQAFGRTARNGAQETGQYILLVDKSVYEEMYELNQYTNTQRKIKLEELADVIMEREKILRDNEEAARLSGLKQRNILRLEVEEELFTKFNHFKNKISEEIFKPLFINRSEKSREKFVEAFENILKNRWTFWLDKAKEKIDAIETLQQKFYPLNEFNSSFIDEFRNLLEKLSFDDLLRKFINQLEEAIHIEKVCLSENEIEWAKLHFKKGILYGDISSFSHIVLAYCIINSKDEKNTKKESRRELKKAIYSLEAIKRNLMSNLKIAEFLSQTATADVSKKVSSRENFYQDQISGKLEVIGLHLHYLKNAVGETIEPFDFILHPKDEQNLTKEDYEKGEKLFTLLVQHEIIQDDLDPSIADELINLLNRKDQIEKKDFEDIAWYNEQLWKILNIKNFEHVFILDKHRLEEELSEKYENIWKDLEKQISRWHISSARFFFFFKNNLFFNKDMKH</sequence>
<keyword evidence="2" id="KW-0813">Transport</keyword>
<dbReference type="EMBL" id="CAJNOO010005372">
    <property type="protein sequence ID" value="CAF1415706.1"/>
    <property type="molecule type" value="Genomic_DNA"/>
</dbReference>
<dbReference type="Gene3D" id="3.40.50.300">
    <property type="entry name" value="P-loop containing nucleotide triphosphate hydrolases"/>
    <property type="match status" value="2"/>
</dbReference>
<dbReference type="InterPro" id="IPR027417">
    <property type="entry name" value="P-loop_NTPase"/>
</dbReference>
<feature type="non-terminal residue" evidence="6">
    <location>
        <position position="1029"/>
    </location>
</feature>
<dbReference type="InterPro" id="IPR014018">
    <property type="entry name" value="SecA_motor_DEAD"/>
</dbReference>
<dbReference type="OrthoDB" id="27934at2759"/>
<dbReference type="InterPro" id="IPR001650">
    <property type="entry name" value="Helicase_C-like"/>
</dbReference>
<reference evidence="6" key="1">
    <citation type="submission" date="2021-02" db="EMBL/GenBank/DDBJ databases">
        <authorList>
            <person name="Nowell W R."/>
        </authorList>
    </citation>
    <scope>NUCLEOTIDE SEQUENCE</scope>
</reference>
<organism evidence="6 7">
    <name type="scientific">Rotaria sordida</name>
    <dbReference type="NCBI Taxonomy" id="392033"/>
    <lineage>
        <taxon>Eukaryota</taxon>
        <taxon>Metazoa</taxon>
        <taxon>Spiralia</taxon>
        <taxon>Gnathifera</taxon>
        <taxon>Rotifera</taxon>
        <taxon>Eurotatoria</taxon>
        <taxon>Bdelloidea</taxon>
        <taxon>Philodinida</taxon>
        <taxon>Philodinidae</taxon>
        <taxon>Rotaria</taxon>
    </lineage>
</organism>
<dbReference type="GO" id="GO:0005524">
    <property type="term" value="F:ATP binding"/>
    <property type="evidence" value="ECO:0007669"/>
    <property type="project" value="InterPro"/>
</dbReference>
<evidence type="ECO:0000313" key="6">
    <source>
        <dbReference type="EMBL" id="CAF1415706.1"/>
    </source>
</evidence>
<dbReference type="InterPro" id="IPR000185">
    <property type="entry name" value="SecA"/>
</dbReference>
<name>A0A815M7X3_9BILA</name>
<comment type="caution">
    <text evidence="6">The sequence shown here is derived from an EMBL/GenBank/DDBJ whole genome shotgun (WGS) entry which is preliminary data.</text>
</comment>
<gene>
    <name evidence="6" type="ORF">RFH988_LOCUS35400</name>
</gene>
<dbReference type="PROSITE" id="PS51196">
    <property type="entry name" value="SECA_MOTOR_DEAD"/>
    <property type="match status" value="1"/>
</dbReference>
<dbReference type="PROSITE" id="PS51194">
    <property type="entry name" value="HELICASE_CTER"/>
    <property type="match status" value="1"/>
</dbReference>
<dbReference type="Proteomes" id="UP000663882">
    <property type="component" value="Unassembled WGS sequence"/>
</dbReference>
<dbReference type="SUPFAM" id="SSF52540">
    <property type="entry name" value="P-loop containing nucleoside triphosphate hydrolases"/>
    <property type="match status" value="2"/>
</dbReference>
<evidence type="ECO:0000313" key="7">
    <source>
        <dbReference type="Proteomes" id="UP000663882"/>
    </source>
</evidence>
<dbReference type="PANTHER" id="PTHR30612">
    <property type="entry name" value="SECA INNER MEMBRANE COMPONENT OF SEC PROTEIN SECRETION SYSTEM"/>
    <property type="match status" value="1"/>
</dbReference>
<evidence type="ECO:0000259" key="5">
    <source>
        <dbReference type="PROSITE" id="PS51196"/>
    </source>
</evidence>
<evidence type="ECO:0000256" key="1">
    <source>
        <dbReference type="ARBA" id="ARBA00022490"/>
    </source>
</evidence>
<evidence type="ECO:0000259" key="4">
    <source>
        <dbReference type="PROSITE" id="PS51194"/>
    </source>
</evidence>
<feature type="domain" description="Helicase C-terminal" evidence="4">
    <location>
        <begin position="1"/>
        <end position="153"/>
    </location>
</feature>
<feature type="domain" description="SecA family profile" evidence="5">
    <location>
        <begin position="1"/>
        <end position="146"/>
    </location>
</feature>
<dbReference type="AlphaFoldDB" id="A0A815M7X3"/>
<keyword evidence="1" id="KW-0963">Cytoplasm</keyword>
<keyword evidence="3" id="KW-0811">Translocation</keyword>
<dbReference type="GO" id="GO:0006886">
    <property type="term" value="P:intracellular protein transport"/>
    <property type="evidence" value="ECO:0007669"/>
    <property type="project" value="InterPro"/>
</dbReference>
<dbReference type="PANTHER" id="PTHR30612:SF0">
    <property type="entry name" value="CHLOROPLAST PROTEIN-TRANSPORTING ATPASE"/>
    <property type="match status" value="1"/>
</dbReference>
<proteinExistence type="predicted"/>
<evidence type="ECO:0000256" key="2">
    <source>
        <dbReference type="ARBA" id="ARBA00022927"/>
    </source>
</evidence>
<keyword evidence="2" id="KW-0653">Protein transport</keyword>
<dbReference type="GO" id="GO:0006605">
    <property type="term" value="P:protein targeting"/>
    <property type="evidence" value="ECO:0007669"/>
    <property type="project" value="InterPro"/>
</dbReference>
<accession>A0A815M7X3</accession>
<evidence type="ECO:0000256" key="3">
    <source>
        <dbReference type="ARBA" id="ARBA00023010"/>
    </source>
</evidence>